<accession>A0AA88LEF8</accession>
<proteinExistence type="predicted"/>
<feature type="region of interest" description="Disordered" evidence="1">
    <location>
        <begin position="368"/>
        <end position="391"/>
    </location>
</feature>
<keyword evidence="2" id="KW-1133">Transmembrane helix</keyword>
<dbReference type="AlphaFoldDB" id="A0AA88LEF8"/>
<dbReference type="EMBL" id="JAVRJZ010000006">
    <property type="protein sequence ID" value="KAK2721751.1"/>
    <property type="molecule type" value="Genomic_DNA"/>
</dbReference>
<keyword evidence="2" id="KW-0812">Transmembrane</keyword>
<evidence type="ECO:0000256" key="2">
    <source>
        <dbReference type="SAM" id="Phobius"/>
    </source>
</evidence>
<reference evidence="3" key="1">
    <citation type="submission" date="2023-07" db="EMBL/GenBank/DDBJ databases">
        <title>Chromosome-level genome assembly of Artemia franciscana.</title>
        <authorList>
            <person name="Jo E."/>
        </authorList>
    </citation>
    <scope>NUCLEOTIDE SEQUENCE</scope>
    <source>
        <tissue evidence="3">Whole body</tissue>
    </source>
</reference>
<gene>
    <name evidence="3" type="ORF">QYM36_003908</name>
</gene>
<feature type="compositionally biased region" description="Basic and acidic residues" evidence="1">
    <location>
        <begin position="77"/>
        <end position="86"/>
    </location>
</feature>
<evidence type="ECO:0000256" key="1">
    <source>
        <dbReference type="SAM" id="MobiDB-lite"/>
    </source>
</evidence>
<feature type="region of interest" description="Disordered" evidence="1">
    <location>
        <begin position="77"/>
        <end position="97"/>
    </location>
</feature>
<dbReference type="Proteomes" id="UP001187531">
    <property type="component" value="Unassembled WGS sequence"/>
</dbReference>
<evidence type="ECO:0000313" key="4">
    <source>
        <dbReference type="Proteomes" id="UP001187531"/>
    </source>
</evidence>
<keyword evidence="4" id="KW-1185">Reference proteome</keyword>
<name>A0AA88LEF8_ARTSF</name>
<sequence>MAALIKWKEAGDEERSLVHFENTKKKKRQILTSDPLAALAVHRKSRILRSRTPEKIYSVTRENPLFIDDVGTQIEMDNKNNSDRINSDSSGYGSERRTEMLKKLSDKLLDKLNPDLSDSGGNNKNSCIRSIDIKKKSDLKNTDRMNEFSRESTDPLPAGFMFQNPKFVRGILVTTRIKPIFDSYESGTGPTSIVLRSLPSVQIVPKPVFPKDKFDNTGSEQRLEIPLNRINHDYVANILVSTKYTIPSSNNTTSLLNNSLLGLEYSYNSIFVPEKDHLRDSRSDEEAIRELSESLGKSQSVVTVTNALKNSQYMNFDSFTSHYYHLPNVIPSMKNNFGRQSLRMSANEGLKTYVDVESAVARKVTFSEETVENSESNTGLNYESEKDNSDPYRESKYQVHEHLRLSHYGVYMEPVRKEKSILADQQRIWENYYGVPDKDIGRYHNGLHCKDSSSTCIDFTLDAQRLVLIAEKEKKDTVYRRMCCSTIVLLGIAVFVIIIIGIVTFFAHIQEQY</sequence>
<keyword evidence="2" id="KW-0472">Membrane</keyword>
<organism evidence="3 4">
    <name type="scientific">Artemia franciscana</name>
    <name type="common">Brine shrimp</name>
    <name type="synonym">Artemia sanfranciscana</name>
    <dbReference type="NCBI Taxonomy" id="6661"/>
    <lineage>
        <taxon>Eukaryota</taxon>
        <taxon>Metazoa</taxon>
        <taxon>Ecdysozoa</taxon>
        <taxon>Arthropoda</taxon>
        <taxon>Crustacea</taxon>
        <taxon>Branchiopoda</taxon>
        <taxon>Anostraca</taxon>
        <taxon>Artemiidae</taxon>
        <taxon>Artemia</taxon>
    </lineage>
</organism>
<feature type="transmembrane region" description="Helical" evidence="2">
    <location>
        <begin position="487"/>
        <end position="509"/>
    </location>
</feature>
<comment type="caution">
    <text evidence="3">The sequence shown here is derived from an EMBL/GenBank/DDBJ whole genome shotgun (WGS) entry which is preliminary data.</text>
</comment>
<evidence type="ECO:0000313" key="3">
    <source>
        <dbReference type="EMBL" id="KAK2721751.1"/>
    </source>
</evidence>
<protein>
    <submittedName>
        <fullName evidence="3">Uncharacterized protein</fullName>
    </submittedName>
</protein>